<feature type="region of interest" description="Disordered" evidence="1">
    <location>
        <begin position="37"/>
        <end position="60"/>
    </location>
</feature>
<comment type="caution">
    <text evidence="2">The sequence shown here is derived from an EMBL/GenBank/DDBJ whole genome shotgun (WGS) entry which is preliminary data.</text>
</comment>
<dbReference type="Proteomes" id="UP000253094">
    <property type="component" value="Unassembled WGS sequence"/>
</dbReference>
<reference evidence="2 3" key="1">
    <citation type="submission" date="2018-06" db="EMBL/GenBank/DDBJ databases">
        <title>Sphaerisporangium craniellae sp. nov., isolated from a marine sponge in the South China Sea.</title>
        <authorList>
            <person name="Li L."/>
        </authorList>
    </citation>
    <scope>NUCLEOTIDE SEQUENCE [LARGE SCALE GENOMIC DNA]</scope>
    <source>
        <strain evidence="2 3">CCTCC AA 208026</strain>
    </source>
</reference>
<evidence type="ECO:0000313" key="2">
    <source>
        <dbReference type="EMBL" id="RCG16865.1"/>
    </source>
</evidence>
<dbReference type="EMBL" id="QOIL01000046">
    <property type="protein sequence ID" value="RCG16865.1"/>
    <property type="molecule type" value="Genomic_DNA"/>
</dbReference>
<organism evidence="2 3">
    <name type="scientific">Sphaerisporangium album</name>
    <dbReference type="NCBI Taxonomy" id="509200"/>
    <lineage>
        <taxon>Bacteria</taxon>
        <taxon>Bacillati</taxon>
        <taxon>Actinomycetota</taxon>
        <taxon>Actinomycetes</taxon>
        <taxon>Streptosporangiales</taxon>
        <taxon>Streptosporangiaceae</taxon>
        <taxon>Sphaerisporangium</taxon>
    </lineage>
</organism>
<dbReference type="AlphaFoldDB" id="A0A367EGV6"/>
<proteinExistence type="predicted"/>
<evidence type="ECO:0000256" key="1">
    <source>
        <dbReference type="SAM" id="MobiDB-lite"/>
    </source>
</evidence>
<protein>
    <submittedName>
        <fullName evidence="2">Uncharacterized protein</fullName>
    </submittedName>
</protein>
<name>A0A367EGV6_9ACTN</name>
<gene>
    <name evidence="2" type="ORF">DQ384_40020</name>
</gene>
<evidence type="ECO:0000313" key="3">
    <source>
        <dbReference type="Proteomes" id="UP000253094"/>
    </source>
</evidence>
<accession>A0A367EGV6</accession>
<sequence length="60" mass="6227">MKLGSADDGIDEVDDAFGAPRETSWFAGLAKRVGEVKDTQAATGGPMIGTGGRMSQLRSL</sequence>
<keyword evidence="3" id="KW-1185">Reference proteome</keyword>